<gene>
    <name evidence="1" type="ORF">OG398_06565</name>
</gene>
<reference evidence="1" key="1">
    <citation type="submission" date="2022-10" db="EMBL/GenBank/DDBJ databases">
        <title>The complete genomes of actinobacterial strains from the NBC collection.</title>
        <authorList>
            <person name="Joergensen T.S."/>
            <person name="Alvarez Arevalo M."/>
            <person name="Sterndorff E.B."/>
            <person name="Faurdal D."/>
            <person name="Vuksanovic O."/>
            <person name="Mourched A.-S."/>
            <person name="Charusanti P."/>
            <person name="Shaw S."/>
            <person name="Blin K."/>
            <person name="Weber T."/>
        </authorList>
    </citation>
    <scope>NUCLEOTIDE SEQUENCE</scope>
    <source>
        <strain evidence="1">NBC_00008</strain>
    </source>
</reference>
<organism evidence="1">
    <name type="scientific">Streptomyces sp. NBC_00008</name>
    <dbReference type="NCBI Taxonomy" id="2903610"/>
    <lineage>
        <taxon>Bacteria</taxon>
        <taxon>Bacillati</taxon>
        <taxon>Actinomycetota</taxon>
        <taxon>Actinomycetes</taxon>
        <taxon>Kitasatosporales</taxon>
        <taxon>Streptomycetaceae</taxon>
        <taxon>Streptomyces</taxon>
    </lineage>
</organism>
<dbReference type="SUPFAM" id="SSF140453">
    <property type="entry name" value="EsxAB dimer-like"/>
    <property type="match status" value="1"/>
</dbReference>
<dbReference type="InterPro" id="IPR036689">
    <property type="entry name" value="ESAT-6-like_sf"/>
</dbReference>
<proteinExistence type="predicted"/>
<dbReference type="Gene3D" id="1.10.287.1060">
    <property type="entry name" value="ESAT-6-like"/>
    <property type="match status" value="1"/>
</dbReference>
<dbReference type="EMBL" id="CP108313">
    <property type="protein sequence ID" value="WTW67951.1"/>
    <property type="molecule type" value="Genomic_DNA"/>
</dbReference>
<name>A0AAU2VLR6_9ACTN</name>
<protein>
    <recommendedName>
        <fullName evidence="2">WXG100 family type VII secretion target</fullName>
    </recommendedName>
</protein>
<accession>A0AAU2VLR6</accession>
<evidence type="ECO:0008006" key="2">
    <source>
        <dbReference type="Google" id="ProtNLM"/>
    </source>
</evidence>
<evidence type="ECO:0000313" key="1">
    <source>
        <dbReference type="EMBL" id="WTW67951.1"/>
    </source>
</evidence>
<dbReference type="AlphaFoldDB" id="A0AAU2VLR6"/>
<sequence>MGDGKDSGKVLDIKTADIKATAPVFHTQGKNLSTALTTLVTTLDGLGAPWGDDEQGKAFGDAYRPQQKAIEKAAGTLVLGLISIHEAMADMADGHVDNDELISGMFKKAKPAAGDGHDGGAK</sequence>